<feature type="compositionally biased region" description="Polar residues" evidence="1">
    <location>
        <begin position="419"/>
        <end position="432"/>
    </location>
</feature>
<name>A0A6A5WCJ5_9PLEO</name>
<dbReference type="PANTHER" id="PTHR22794:SF2">
    <property type="entry name" value="THAP DOMAIN-CONTAINING PROTEIN 11"/>
    <property type="match status" value="1"/>
</dbReference>
<dbReference type="Proteomes" id="UP000799779">
    <property type="component" value="Unassembled WGS sequence"/>
</dbReference>
<feature type="compositionally biased region" description="Polar residues" evidence="1">
    <location>
        <begin position="108"/>
        <end position="117"/>
    </location>
</feature>
<evidence type="ECO:0000256" key="1">
    <source>
        <dbReference type="SAM" id="MobiDB-lite"/>
    </source>
</evidence>
<protein>
    <submittedName>
        <fullName evidence="2">Uncharacterized protein</fullName>
    </submittedName>
</protein>
<feature type="compositionally biased region" description="Polar residues" evidence="1">
    <location>
        <begin position="378"/>
        <end position="389"/>
    </location>
</feature>
<keyword evidence="3" id="KW-1185">Reference proteome</keyword>
<feature type="compositionally biased region" description="Polar residues" evidence="1">
    <location>
        <begin position="1"/>
        <end position="11"/>
    </location>
</feature>
<feature type="compositionally biased region" description="Basic and acidic residues" evidence="1">
    <location>
        <begin position="234"/>
        <end position="260"/>
    </location>
</feature>
<evidence type="ECO:0000313" key="3">
    <source>
        <dbReference type="Proteomes" id="UP000799779"/>
    </source>
</evidence>
<dbReference type="GO" id="GO:0031931">
    <property type="term" value="C:TORC1 complex"/>
    <property type="evidence" value="ECO:0007669"/>
    <property type="project" value="TreeGrafter"/>
</dbReference>
<dbReference type="AlphaFoldDB" id="A0A6A5WCJ5"/>
<feature type="compositionally biased region" description="Low complexity" evidence="1">
    <location>
        <begin position="574"/>
        <end position="583"/>
    </location>
</feature>
<feature type="region of interest" description="Disordered" evidence="1">
    <location>
        <begin position="141"/>
        <end position="267"/>
    </location>
</feature>
<proteinExistence type="predicted"/>
<gene>
    <name evidence="2" type="ORF">P154DRAFT_346562</name>
</gene>
<sequence>MRHISNMASSANERRPTAMQRQPSSSSHVSQSPSDSSHHKASTHKPQRQHVVGQGRMQRNASFGKNLNKLSKVSQQQQQAQIAQIAQAAQVLAGDASQQSSKHHRRSLSGNSTSAPSSPRPSFKRNASSGAIVRTAHHAHTAATALRKNHSSGHLARLGSSKNLLKPSKSEAAPPRKSLAHPGKARQQSPDEHPTVHFDLGTEDDAENAWTEESASQSPMTTRSNTRSNSVILDPHHKPAAMEHPDDQEPPEEPPKEPPSRHANSLSLRQPPSAITHMLPDRSRHAQASNGDSPHHNHHSRPPDADMITSRLLQRSSSHNPPPQMSAVAAAAVHDTRSARLLGQSAGSTLIDTPGRDLVSRFMDGDGSAGTPKDGSSFLPSRNSPQSTGGELDRSKRNRSMPNFAGGTETPTRHAPSRRSGTSTPTDLPTSRTQQKLLLQRASSNIEPQKLIPSILPRTGGPTFLHSGMTYTANSEGRLDPRLQQQFNHVAVEYKVVRRFRNPLADAMTRIEQIPGIPRKTRELRADVVARHHANGYAGTSSLSTSYDGGEGRGRSAGGFENRNSASPGEDDQQAQQQQQQQRFENENERVRNEAEEICRRLWESAEAGEGD</sequence>
<feature type="region of interest" description="Disordered" evidence="1">
    <location>
        <begin position="344"/>
        <end position="432"/>
    </location>
</feature>
<organism evidence="2 3">
    <name type="scientific">Amniculicola lignicola CBS 123094</name>
    <dbReference type="NCBI Taxonomy" id="1392246"/>
    <lineage>
        <taxon>Eukaryota</taxon>
        <taxon>Fungi</taxon>
        <taxon>Dikarya</taxon>
        <taxon>Ascomycota</taxon>
        <taxon>Pezizomycotina</taxon>
        <taxon>Dothideomycetes</taxon>
        <taxon>Pleosporomycetidae</taxon>
        <taxon>Pleosporales</taxon>
        <taxon>Amniculicolaceae</taxon>
        <taxon>Amniculicola</taxon>
    </lineage>
</organism>
<evidence type="ECO:0000313" key="2">
    <source>
        <dbReference type="EMBL" id="KAF1995346.1"/>
    </source>
</evidence>
<dbReference type="EMBL" id="ML977640">
    <property type="protein sequence ID" value="KAF1995346.1"/>
    <property type="molecule type" value="Genomic_DNA"/>
</dbReference>
<feature type="compositionally biased region" description="Polar residues" evidence="1">
    <location>
        <begin position="211"/>
        <end position="231"/>
    </location>
</feature>
<feature type="region of interest" description="Disordered" evidence="1">
    <location>
        <begin position="1"/>
        <end position="127"/>
    </location>
</feature>
<feature type="region of interest" description="Disordered" evidence="1">
    <location>
        <begin position="282"/>
        <end position="305"/>
    </location>
</feature>
<dbReference type="GO" id="GO:0000329">
    <property type="term" value="C:fungal-type vacuole membrane"/>
    <property type="evidence" value="ECO:0007669"/>
    <property type="project" value="TreeGrafter"/>
</dbReference>
<dbReference type="PANTHER" id="PTHR22794">
    <property type="entry name" value="THAP DOMAIN PROTEIN 11"/>
    <property type="match status" value="1"/>
</dbReference>
<dbReference type="OrthoDB" id="5430106at2759"/>
<feature type="compositionally biased region" description="Basic residues" evidence="1">
    <location>
        <begin position="39"/>
        <end position="48"/>
    </location>
</feature>
<feature type="compositionally biased region" description="Polar residues" evidence="1">
    <location>
        <begin position="538"/>
        <end position="547"/>
    </location>
</feature>
<accession>A0A6A5WCJ5</accession>
<feature type="region of interest" description="Disordered" evidence="1">
    <location>
        <begin position="537"/>
        <end position="593"/>
    </location>
</feature>
<feature type="compositionally biased region" description="Low complexity" evidence="1">
    <location>
        <begin position="24"/>
        <end position="35"/>
    </location>
</feature>
<feature type="compositionally biased region" description="Basic and acidic residues" evidence="1">
    <location>
        <begin position="584"/>
        <end position="593"/>
    </location>
</feature>
<feature type="compositionally biased region" description="Low complexity" evidence="1">
    <location>
        <begin position="75"/>
        <end position="90"/>
    </location>
</feature>
<reference evidence="2" key="1">
    <citation type="journal article" date="2020" name="Stud. Mycol.">
        <title>101 Dothideomycetes genomes: a test case for predicting lifestyles and emergence of pathogens.</title>
        <authorList>
            <person name="Haridas S."/>
            <person name="Albert R."/>
            <person name="Binder M."/>
            <person name="Bloem J."/>
            <person name="Labutti K."/>
            <person name="Salamov A."/>
            <person name="Andreopoulos B."/>
            <person name="Baker S."/>
            <person name="Barry K."/>
            <person name="Bills G."/>
            <person name="Bluhm B."/>
            <person name="Cannon C."/>
            <person name="Castanera R."/>
            <person name="Culley D."/>
            <person name="Daum C."/>
            <person name="Ezra D."/>
            <person name="Gonzalez J."/>
            <person name="Henrissat B."/>
            <person name="Kuo A."/>
            <person name="Liang C."/>
            <person name="Lipzen A."/>
            <person name="Lutzoni F."/>
            <person name="Magnuson J."/>
            <person name="Mondo S."/>
            <person name="Nolan M."/>
            <person name="Ohm R."/>
            <person name="Pangilinan J."/>
            <person name="Park H.-J."/>
            <person name="Ramirez L."/>
            <person name="Alfaro M."/>
            <person name="Sun H."/>
            <person name="Tritt A."/>
            <person name="Yoshinaga Y."/>
            <person name="Zwiers L.-H."/>
            <person name="Turgeon B."/>
            <person name="Goodwin S."/>
            <person name="Spatafora J."/>
            <person name="Crous P."/>
            <person name="Grigoriev I."/>
        </authorList>
    </citation>
    <scope>NUCLEOTIDE SEQUENCE</scope>
    <source>
        <strain evidence="2">CBS 123094</strain>
    </source>
</reference>
<feature type="compositionally biased region" description="Polar residues" evidence="1">
    <location>
        <begin position="57"/>
        <end position="74"/>
    </location>
</feature>